<organism evidence="6 7">
    <name type="scientific">Amycolatopsis ultiminotia</name>
    <dbReference type="NCBI Taxonomy" id="543629"/>
    <lineage>
        <taxon>Bacteria</taxon>
        <taxon>Bacillati</taxon>
        <taxon>Actinomycetota</taxon>
        <taxon>Actinomycetes</taxon>
        <taxon>Pseudonocardiales</taxon>
        <taxon>Pseudonocardiaceae</taxon>
        <taxon>Amycolatopsis</taxon>
    </lineage>
</organism>
<reference evidence="7" key="1">
    <citation type="journal article" date="2019" name="Int. J. Syst. Evol. Microbiol.">
        <title>The Global Catalogue of Microorganisms (GCM) 10K type strain sequencing project: providing services to taxonomists for standard genome sequencing and annotation.</title>
        <authorList>
            <consortium name="The Broad Institute Genomics Platform"/>
            <consortium name="The Broad Institute Genome Sequencing Center for Infectious Disease"/>
            <person name="Wu L."/>
            <person name="Ma J."/>
        </authorList>
    </citation>
    <scope>NUCLEOTIDE SEQUENCE [LARGE SCALE GENOMIC DNA]</scope>
    <source>
        <strain evidence="7">JCM 16898</strain>
    </source>
</reference>
<sequence>MAGDEIIRGLLHINIPPLLRRVVMLIPAIVVLAAGLDPTFLLVASQVILSFGIAFAVVPLVMLASRRAVEQPDHAATGSCTTPWMTSAGWCTPRFSMTSARPPRPSSGCAVGDWLGLLVS</sequence>
<keyword evidence="2 5" id="KW-0812">Transmembrane</keyword>
<dbReference type="InterPro" id="IPR001046">
    <property type="entry name" value="NRAMP_fam"/>
</dbReference>
<protein>
    <submittedName>
        <fullName evidence="6">Uncharacterized protein</fullName>
    </submittedName>
</protein>
<dbReference type="EMBL" id="BAAAZN010000001">
    <property type="protein sequence ID" value="GAA3528819.1"/>
    <property type="molecule type" value="Genomic_DNA"/>
</dbReference>
<keyword evidence="3 5" id="KW-1133">Transmembrane helix</keyword>
<accession>A0ABP6V503</accession>
<evidence type="ECO:0000256" key="4">
    <source>
        <dbReference type="ARBA" id="ARBA00023136"/>
    </source>
</evidence>
<comment type="subcellular location">
    <subcellularLocation>
        <location evidence="1">Membrane</location>
        <topology evidence="1">Multi-pass membrane protein</topology>
    </subcellularLocation>
</comment>
<feature type="transmembrane region" description="Helical" evidence="5">
    <location>
        <begin position="18"/>
        <end position="36"/>
    </location>
</feature>
<evidence type="ECO:0000256" key="2">
    <source>
        <dbReference type="ARBA" id="ARBA00022692"/>
    </source>
</evidence>
<evidence type="ECO:0000313" key="7">
    <source>
        <dbReference type="Proteomes" id="UP001500689"/>
    </source>
</evidence>
<keyword evidence="7" id="KW-1185">Reference proteome</keyword>
<keyword evidence="4 5" id="KW-0472">Membrane</keyword>
<dbReference type="RefSeq" id="WP_425548647.1">
    <property type="nucleotide sequence ID" value="NZ_BAAAZN010000001.1"/>
</dbReference>
<proteinExistence type="predicted"/>
<gene>
    <name evidence="6" type="ORF">GCM10022222_09840</name>
</gene>
<name>A0ABP6V503_9PSEU</name>
<evidence type="ECO:0000256" key="1">
    <source>
        <dbReference type="ARBA" id="ARBA00004141"/>
    </source>
</evidence>
<evidence type="ECO:0000313" key="6">
    <source>
        <dbReference type="EMBL" id="GAA3528819.1"/>
    </source>
</evidence>
<dbReference type="Proteomes" id="UP001500689">
    <property type="component" value="Unassembled WGS sequence"/>
</dbReference>
<feature type="transmembrane region" description="Helical" evidence="5">
    <location>
        <begin position="42"/>
        <end position="64"/>
    </location>
</feature>
<dbReference type="Pfam" id="PF01566">
    <property type="entry name" value="Nramp"/>
    <property type="match status" value="1"/>
</dbReference>
<evidence type="ECO:0000256" key="5">
    <source>
        <dbReference type="SAM" id="Phobius"/>
    </source>
</evidence>
<comment type="caution">
    <text evidence="6">The sequence shown here is derived from an EMBL/GenBank/DDBJ whole genome shotgun (WGS) entry which is preliminary data.</text>
</comment>
<evidence type="ECO:0000256" key="3">
    <source>
        <dbReference type="ARBA" id="ARBA00022989"/>
    </source>
</evidence>